<dbReference type="EMBL" id="CP091196">
    <property type="protein sequence ID" value="UQS25400.1"/>
    <property type="molecule type" value="Genomic_DNA"/>
</dbReference>
<dbReference type="SUPFAM" id="SSF51230">
    <property type="entry name" value="Single hybrid motif"/>
    <property type="match status" value="1"/>
</dbReference>
<dbReference type="Pfam" id="PF00364">
    <property type="entry name" value="Biotin_lipoyl"/>
    <property type="match status" value="1"/>
</dbReference>
<dbReference type="RefSeq" id="WP_116112365.1">
    <property type="nucleotide sequence ID" value="NZ_CP091196.1"/>
</dbReference>
<evidence type="ECO:0000256" key="5">
    <source>
        <dbReference type="ARBA" id="ARBA00023315"/>
    </source>
</evidence>
<feature type="region of interest" description="Disordered" evidence="7">
    <location>
        <begin position="97"/>
        <end position="119"/>
    </location>
</feature>
<evidence type="ECO:0000256" key="6">
    <source>
        <dbReference type="RuleBase" id="RU003423"/>
    </source>
</evidence>
<evidence type="ECO:0000259" key="9">
    <source>
        <dbReference type="PROSITE" id="PS51826"/>
    </source>
</evidence>
<dbReference type="Pfam" id="PF00198">
    <property type="entry name" value="2-oxoacid_dh"/>
    <property type="match status" value="1"/>
</dbReference>
<dbReference type="SUPFAM" id="SSF47005">
    <property type="entry name" value="Peripheral subunit-binding domain of 2-oxo acid dehydrogenase complex"/>
    <property type="match status" value="1"/>
</dbReference>
<name>A0ABY4NZ84_9PSEU</name>
<proteinExistence type="inferred from homology"/>
<dbReference type="InterPro" id="IPR011053">
    <property type="entry name" value="Single_hybrid_motif"/>
</dbReference>
<evidence type="ECO:0000256" key="1">
    <source>
        <dbReference type="ARBA" id="ARBA00001938"/>
    </source>
</evidence>
<dbReference type="InterPro" id="IPR004167">
    <property type="entry name" value="PSBD"/>
</dbReference>
<dbReference type="Gene3D" id="2.40.50.100">
    <property type="match status" value="1"/>
</dbReference>
<evidence type="ECO:0000256" key="3">
    <source>
        <dbReference type="ARBA" id="ARBA00022679"/>
    </source>
</evidence>
<dbReference type="InterPro" id="IPR036625">
    <property type="entry name" value="E3-bd_dom_sf"/>
</dbReference>
<dbReference type="Gene3D" id="3.30.559.10">
    <property type="entry name" value="Chloramphenicol acetyltransferase-like domain"/>
    <property type="match status" value="1"/>
</dbReference>
<evidence type="ECO:0000256" key="7">
    <source>
        <dbReference type="SAM" id="MobiDB-lite"/>
    </source>
</evidence>
<dbReference type="Proteomes" id="UP000830158">
    <property type="component" value="Chromosome"/>
</dbReference>
<dbReference type="PROSITE" id="PS50968">
    <property type="entry name" value="BIOTINYL_LIPOYL"/>
    <property type="match status" value="1"/>
</dbReference>
<dbReference type="InterPro" id="IPR023213">
    <property type="entry name" value="CAT-like_dom_sf"/>
</dbReference>
<evidence type="ECO:0000313" key="11">
    <source>
        <dbReference type="Proteomes" id="UP000830158"/>
    </source>
</evidence>
<dbReference type="SUPFAM" id="SSF52777">
    <property type="entry name" value="CoA-dependent acyltransferases"/>
    <property type="match status" value="1"/>
</dbReference>
<dbReference type="PANTHER" id="PTHR43178">
    <property type="entry name" value="DIHYDROLIPOAMIDE ACETYLTRANSFERASE COMPONENT OF PYRUVATE DEHYDROGENASE COMPLEX"/>
    <property type="match status" value="1"/>
</dbReference>
<evidence type="ECO:0000256" key="4">
    <source>
        <dbReference type="ARBA" id="ARBA00022823"/>
    </source>
</evidence>
<reference evidence="10" key="1">
    <citation type="submission" date="2022-01" db="EMBL/GenBank/DDBJ databases">
        <title>PSI-footprinting approach for the identification of protein synthesis inhibitor producers.</title>
        <authorList>
            <person name="Handel F."/>
            <person name="Kulik A."/>
            <person name="Wex K.W."/>
            <person name="Berscheid A."/>
            <person name="Saur J.S."/>
            <person name="Winkler A."/>
            <person name="Wibberg D."/>
            <person name="Kalinowski J."/>
            <person name="Broetz-Oesterhelt H."/>
            <person name="Mast Y."/>
        </authorList>
    </citation>
    <scope>NUCLEOTIDE SEQUENCE</scope>
    <source>
        <strain evidence="10">KNN 49.3e</strain>
    </source>
</reference>
<gene>
    <name evidence="10" type="ORF">L1857_22630</name>
</gene>
<sequence>MSDTFTLPDLGEGLTEAQLVRWLVAVGDTIAVDAPVAEVETAKAVVEVPSPYGGVVTELHGEPGGTVLVGAPLITVTADQPAAAAYREEERAGSGNVLIGYGTSTAANGRRRRRRPAGTRTVVLDRPRTQSPIVRKLARERGLNLATLTGSGPDGLITRADVERAAAPSAGDDPRTGLGIRERVPMTGIRKAIATTLSRSRREIPEATTWVDVDASALVELRESLAGAGILALLARFVVAGLARFPELNARVDEGEIVQFDGVNLGIATQAGRGLVVPAVRRADRMSARELDAEIRRVVTAARDGAVPEPVAGTFTLNNYGSFGVDGSAAIINHPEVAILGVGRILPKPWVVDGQVVPRHLTQLSLVFDHRVCDGGTAAGFLRFVADAVENPLSALADL</sequence>
<dbReference type="CDD" id="cd06849">
    <property type="entry name" value="lipoyl_domain"/>
    <property type="match status" value="1"/>
</dbReference>
<keyword evidence="4 6" id="KW-0450">Lipoyl</keyword>
<evidence type="ECO:0000256" key="2">
    <source>
        <dbReference type="ARBA" id="ARBA00007317"/>
    </source>
</evidence>
<comment type="similarity">
    <text evidence="2 6">Belongs to the 2-oxoacid dehydrogenase family.</text>
</comment>
<dbReference type="InterPro" id="IPR000089">
    <property type="entry name" value="Biotin_lipoyl"/>
</dbReference>
<dbReference type="InterPro" id="IPR003016">
    <property type="entry name" value="2-oxoA_DH_lipoyl-BS"/>
</dbReference>
<dbReference type="EC" id="2.3.1.-" evidence="6"/>
<comment type="cofactor">
    <cofactor evidence="1 6">
        <name>(R)-lipoate</name>
        <dbReference type="ChEBI" id="CHEBI:83088"/>
    </cofactor>
</comment>
<keyword evidence="11" id="KW-1185">Reference proteome</keyword>
<dbReference type="Pfam" id="PF02817">
    <property type="entry name" value="E3_binding"/>
    <property type="match status" value="1"/>
</dbReference>
<keyword evidence="3 6" id="KW-0808">Transferase</keyword>
<dbReference type="PANTHER" id="PTHR43178:SF5">
    <property type="entry name" value="LIPOAMIDE ACYLTRANSFERASE COMPONENT OF BRANCHED-CHAIN ALPHA-KETO ACID DEHYDROGENASE COMPLEX, MITOCHONDRIAL"/>
    <property type="match status" value="1"/>
</dbReference>
<dbReference type="Gene3D" id="4.10.320.10">
    <property type="entry name" value="E3-binding domain"/>
    <property type="match status" value="1"/>
</dbReference>
<evidence type="ECO:0000259" key="8">
    <source>
        <dbReference type="PROSITE" id="PS50968"/>
    </source>
</evidence>
<keyword evidence="5 6" id="KW-0012">Acyltransferase</keyword>
<evidence type="ECO:0000313" key="10">
    <source>
        <dbReference type="EMBL" id="UQS25400.1"/>
    </source>
</evidence>
<feature type="domain" description="Peripheral subunit-binding (PSBD)" evidence="9">
    <location>
        <begin position="129"/>
        <end position="166"/>
    </location>
</feature>
<organism evidence="10 11">
    <name type="scientific">Amycolatopsis thermalba</name>
    <dbReference type="NCBI Taxonomy" id="944492"/>
    <lineage>
        <taxon>Bacteria</taxon>
        <taxon>Bacillati</taxon>
        <taxon>Actinomycetota</taxon>
        <taxon>Actinomycetes</taxon>
        <taxon>Pseudonocardiales</taxon>
        <taxon>Pseudonocardiaceae</taxon>
        <taxon>Amycolatopsis</taxon>
    </lineage>
</organism>
<dbReference type="PROSITE" id="PS51826">
    <property type="entry name" value="PSBD"/>
    <property type="match status" value="1"/>
</dbReference>
<dbReference type="InterPro" id="IPR050743">
    <property type="entry name" value="2-oxoacid_DH_E2_comp"/>
</dbReference>
<dbReference type="InterPro" id="IPR001078">
    <property type="entry name" value="2-oxoacid_DH_actylTfrase"/>
</dbReference>
<dbReference type="PROSITE" id="PS00189">
    <property type="entry name" value="LIPOYL"/>
    <property type="match status" value="1"/>
</dbReference>
<protein>
    <recommendedName>
        <fullName evidence="6">Dihydrolipoamide acetyltransferase component of pyruvate dehydrogenase complex</fullName>
        <ecNumber evidence="6">2.3.1.-</ecNumber>
    </recommendedName>
</protein>
<accession>A0ABY4NZ84</accession>
<feature type="domain" description="Lipoyl-binding" evidence="8">
    <location>
        <begin position="2"/>
        <end position="77"/>
    </location>
</feature>